<dbReference type="PANTHER" id="PTHR31571:SF5">
    <property type="entry name" value="ALTERED INHERITANCE OF MITOCHONDRIA PROTEIN 6"/>
    <property type="match status" value="1"/>
</dbReference>
<evidence type="ECO:0000256" key="1">
    <source>
        <dbReference type="ARBA" id="ARBA00008858"/>
    </source>
</evidence>
<feature type="chain" id="PRO_5046270022" description="Glycoside hydrolase" evidence="3">
    <location>
        <begin position="16"/>
        <end position="334"/>
    </location>
</feature>
<feature type="compositionally biased region" description="Polar residues" evidence="2">
    <location>
        <begin position="96"/>
        <end position="107"/>
    </location>
</feature>
<reference evidence="4 5" key="1">
    <citation type="submission" date="2023-11" db="EMBL/GenBank/DDBJ databases">
        <title>Draft genome sequence and annotation of the polyextremotolerant black yeast-like fungus Aureobasidium pullulans NRRL 62042.</title>
        <authorList>
            <person name="Dielentheis-Frenken M.R.E."/>
            <person name="Wibberg D."/>
            <person name="Blank L.M."/>
            <person name="Tiso T."/>
        </authorList>
    </citation>
    <scope>NUCLEOTIDE SEQUENCE [LARGE SCALE GENOMIC DNA]</scope>
    <source>
        <strain evidence="4 5">NRRL 62042</strain>
    </source>
</reference>
<dbReference type="EMBL" id="JASGXD010000007">
    <property type="protein sequence ID" value="KAK6004747.1"/>
    <property type="molecule type" value="Genomic_DNA"/>
</dbReference>
<dbReference type="SUPFAM" id="SSF51695">
    <property type="entry name" value="PLC-like phosphodiesterases"/>
    <property type="match status" value="1"/>
</dbReference>
<dbReference type="InterPro" id="IPR051236">
    <property type="entry name" value="HAT_RTT109-like"/>
</dbReference>
<dbReference type="InterPro" id="IPR039559">
    <property type="entry name" value="AIM6_PI-PLC-like_dom"/>
</dbReference>
<protein>
    <recommendedName>
        <fullName evidence="6">Glycoside hydrolase</fullName>
    </recommendedName>
</protein>
<feature type="signal peptide" evidence="3">
    <location>
        <begin position="1"/>
        <end position="15"/>
    </location>
</feature>
<gene>
    <name evidence="4" type="ORF">QM012_008609</name>
</gene>
<name>A0ABR0TKR9_AURPU</name>
<evidence type="ECO:0008006" key="6">
    <source>
        <dbReference type="Google" id="ProtNLM"/>
    </source>
</evidence>
<comment type="caution">
    <text evidence="4">The sequence shown here is derived from an EMBL/GenBank/DDBJ whole genome shotgun (WGS) entry which is preliminary data.</text>
</comment>
<evidence type="ECO:0000256" key="2">
    <source>
        <dbReference type="SAM" id="MobiDB-lite"/>
    </source>
</evidence>
<dbReference type="CDD" id="cd08577">
    <property type="entry name" value="PI-PLCc_GDPD_SF_unchar3"/>
    <property type="match status" value="1"/>
</dbReference>
<keyword evidence="3" id="KW-0732">Signal</keyword>
<keyword evidence="5" id="KW-1185">Reference proteome</keyword>
<evidence type="ECO:0000313" key="5">
    <source>
        <dbReference type="Proteomes" id="UP001341245"/>
    </source>
</evidence>
<proteinExistence type="inferred from homology"/>
<dbReference type="InterPro" id="IPR017946">
    <property type="entry name" value="PLC-like_Pdiesterase_TIM-brl"/>
</dbReference>
<dbReference type="PANTHER" id="PTHR31571">
    <property type="entry name" value="ALTERED INHERITANCE OF MITOCHONDRIA PROTEIN 6"/>
    <property type="match status" value="1"/>
</dbReference>
<comment type="similarity">
    <text evidence="1">Belongs to the AIM6 family.</text>
</comment>
<evidence type="ECO:0000256" key="3">
    <source>
        <dbReference type="SAM" id="SignalP"/>
    </source>
</evidence>
<organism evidence="4 5">
    <name type="scientific">Aureobasidium pullulans</name>
    <name type="common">Black yeast</name>
    <name type="synonym">Pullularia pullulans</name>
    <dbReference type="NCBI Taxonomy" id="5580"/>
    <lineage>
        <taxon>Eukaryota</taxon>
        <taxon>Fungi</taxon>
        <taxon>Dikarya</taxon>
        <taxon>Ascomycota</taxon>
        <taxon>Pezizomycotina</taxon>
        <taxon>Dothideomycetes</taxon>
        <taxon>Dothideomycetidae</taxon>
        <taxon>Dothideales</taxon>
        <taxon>Saccotheciaceae</taxon>
        <taxon>Aureobasidium</taxon>
    </lineage>
</organism>
<evidence type="ECO:0000313" key="4">
    <source>
        <dbReference type="EMBL" id="KAK6004747.1"/>
    </source>
</evidence>
<sequence>MFAALLLLAAPLVLGQSDIALSHDIQNVLAVSNSSLYTYPTDLTQGIMPKQIHSHNDYWRAKPFWTALSNGVISVEADVWLYNGTLYVRTPSTRASEAPSSISTSAHAPQVGHEESALTHARTFDSLYIQPILSVLKKQNPNSPFVTAPTHNGVFDTSAGQTLYLWVDVKTNGNATWPYVVRALEPLRQGGWLTKYNGSAITNGTVTVIGTGNTPLDQIQNVTNRDYFFDGPLATLDTTANKNITQYISPIASTSFYQSFGWPKDGKLNDTMLAKLRGQIATASSRGIGIRYWETPNWPIKDRNAIWRTLWNEGATLINADDLAGCANFWEGDY</sequence>
<dbReference type="Proteomes" id="UP001341245">
    <property type="component" value="Unassembled WGS sequence"/>
</dbReference>
<accession>A0ABR0TKR9</accession>
<feature type="region of interest" description="Disordered" evidence="2">
    <location>
        <begin position="96"/>
        <end position="115"/>
    </location>
</feature>